<evidence type="ECO:0000256" key="1">
    <source>
        <dbReference type="SAM" id="Phobius"/>
    </source>
</evidence>
<keyword evidence="3" id="KW-1185">Reference proteome</keyword>
<evidence type="ECO:0000313" key="3">
    <source>
        <dbReference type="Proteomes" id="UP000003155"/>
    </source>
</evidence>
<protein>
    <submittedName>
        <fullName evidence="2">Conserved domain protein</fullName>
    </submittedName>
</protein>
<dbReference type="AlphaFoldDB" id="F0HAY3"/>
<proteinExistence type="predicted"/>
<keyword evidence="1" id="KW-1133">Transmembrane helix</keyword>
<keyword evidence="1" id="KW-0472">Membrane</keyword>
<feature type="transmembrane region" description="Helical" evidence="1">
    <location>
        <begin position="6"/>
        <end position="31"/>
    </location>
</feature>
<evidence type="ECO:0000313" key="2">
    <source>
        <dbReference type="EMBL" id="EGC85043.1"/>
    </source>
</evidence>
<keyword evidence="1" id="KW-0812">Transmembrane</keyword>
<gene>
    <name evidence="2" type="ORF">HMPREF9303_0841</name>
</gene>
<reference evidence="2 3" key="1">
    <citation type="submission" date="2011-02" db="EMBL/GenBank/DDBJ databases">
        <authorList>
            <person name="Durkin A.S."/>
            <person name="Madupu R."/>
            <person name="Torralba M."/>
            <person name="Gillis M."/>
            <person name="Methe B."/>
            <person name="Sutton G."/>
            <person name="Nelson K.E."/>
        </authorList>
    </citation>
    <scope>NUCLEOTIDE SEQUENCE [LARGE SCALE GENOMIC DNA]</scope>
    <source>
        <strain evidence="2 3">CRIS 18C-A</strain>
    </source>
</reference>
<dbReference type="Proteomes" id="UP000003155">
    <property type="component" value="Unassembled WGS sequence"/>
</dbReference>
<sequence length="38" mass="4632">MCQGDWLFLPVLFTFSPFSPFYIFTFLHFYFPHSLPQL</sequence>
<accession>F0HAY3</accession>
<dbReference type="EMBL" id="AEXO01000114">
    <property type="protein sequence ID" value="EGC85043.1"/>
    <property type="molecule type" value="Genomic_DNA"/>
</dbReference>
<organism evidence="2 3">
    <name type="scientific">Prevotella denticola CRIS 18C-A</name>
    <dbReference type="NCBI Taxonomy" id="944557"/>
    <lineage>
        <taxon>Bacteria</taxon>
        <taxon>Pseudomonadati</taxon>
        <taxon>Bacteroidota</taxon>
        <taxon>Bacteroidia</taxon>
        <taxon>Bacteroidales</taxon>
        <taxon>Prevotellaceae</taxon>
        <taxon>Prevotella</taxon>
    </lineage>
</organism>
<name>F0HAY3_9BACT</name>
<comment type="caution">
    <text evidence="2">The sequence shown here is derived from an EMBL/GenBank/DDBJ whole genome shotgun (WGS) entry which is preliminary data.</text>
</comment>